<accession>A0A7S4IX03</accession>
<sequence>MFKTSERIDRPTYVSTTMRRLGHRVIFAMLLSACISLHISGAVIDATFLCNKYDVPGLQTAGFAKPGKQCLALTPTQRVDCADPLHAIIGRDMSTKWIASASTRSSLRAFGGGDAPSGEDTFSTVDRVRVLSYRICLILASLGYAGVAIDTFLVGAGNIGLSGDAITAFGVTASHLAGWMAGASALLAPRGNDEGGIGVASEAEASGGGAEIAALIIDSALPIAAALALIVQIIVVFFNTESGIPSYLGDLSSELSSASIALVCAREMVYFGVSYKAEAAIALLLLFLEPTLGGTETPLALSACLALSLLVLSVAKIFEPIIEDLRPGGSRFFATEMTERDK</sequence>
<feature type="transmembrane region" description="Helical" evidence="1">
    <location>
        <begin position="165"/>
        <end position="188"/>
    </location>
</feature>
<evidence type="ECO:0000313" key="2">
    <source>
        <dbReference type="EMBL" id="CAE2242265.1"/>
    </source>
</evidence>
<feature type="transmembrane region" description="Helical" evidence="1">
    <location>
        <begin position="21"/>
        <end position="44"/>
    </location>
</feature>
<keyword evidence="1" id="KW-0472">Membrane</keyword>
<dbReference type="EMBL" id="HBKQ01024201">
    <property type="protein sequence ID" value="CAE2242265.1"/>
    <property type="molecule type" value="Transcribed_RNA"/>
</dbReference>
<feature type="transmembrane region" description="Helical" evidence="1">
    <location>
        <begin position="212"/>
        <end position="238"/>
    </location>
</feature>
<feature type="transmembrane region" description="Helical" evidence="1">
    <location>
        <begin position="131"/>
        <end position="153"/>
    </location>
</feature>
<dbReference type="AlphaFoldDB" id="A0A7S4IX03"/>
<keyword evidence="1" id="KW-1133">Transmembrane helix</keyword>
<organism evidence="2">
    <name type="scientific">Odontella aurita</name>
    <dbReference type="NCBI Taxonomy" id="265563"/>
    <lineage>
        <taxon>Eukaryota</taxon>
        <taxon>Sar</taxon>
        <taxon>Stramenopiles</taxon>
        <taxon>Ochrophyta</taxon>
        <taxon>Bacillariophyta</taxon>
        <taxon>Mediophyceae</taxon>
        <taxon>Biddulphiophycidae</taxon>
        <taxon>Eupodiscales</taxon>
        <taxon>Odontellaceae</taxon>
        <taxon>Odontella</taxon>
    </lineage>
</organism>
<reference evidence="2" key="1">
    <citation type="submission" date="2021-01" db="EMBL/GenBank/DDBJ databases">
        <authorList>
            <person name="Corre E."/>
            <person name="Pelletier E."/>
            <person name="Niang G."/>
            <person name="Scheremetjew M."/>
            <person name="Finn R."/>
            <person name="Kale V."/>
            <person name="Holt S."/>
            <person name="Cochrane G."/>
            <person name="Meng A."/>
            <person name="Brown T."/>
            <person name="Cohen L."/>
        </authorList>
    </citation>
    <scope>NUCLEOTIDE SEQUENCE</scope>
    <source>
        <strain evidence="2">Isolate 1302-5</strain>
    </source>
</reference>
<protein>
    <submittedName>
        <fullName evidence="2">Uncharacterized protein</fullName>
    </submittedName>
</protein>
<gene>
    <name evidence="2" type="ORF">OAUR00152_LOCUS16495</name>
</gene>
<keyword evidence="1" id="KW-0812">Transmembrane</keyword>
<evidence type="ECO:0000256" key="1">
    <source>
        <dbReference type="SAM" id="Phobius"/>
    </source>
</evidence>
<proteinExistence type="predicted"/>
<name>A0A7S4IX03_9STRA</name>